<proteinExistence type="predicted"/>
<keyword evidence="2" id="KW-1185">Reference proteome</keyword>
<evidence type="ECO:0000313" key="1">
    <source>
        <dbReference type="EMBL" id="KDR52933.1"/>
    </source>
</evidence>
<reference evidence="1 2" key="1">
    <citation type="submission" date="2013-08" db="EMBL/GenBank/DDBJ databases">
        <authorList>
            <person name="Weinstock G."/>
            <person name="Sodergren E."/>
            <person name="Wylie T."/>
            <person name="Fulton L."/>
            <person name="Fulton R."/>
            <person name="Fronick C."/>
            <person name="O'Laughlin M."/>
            <person name="Godfrey J."/>
            <person name="Miner T."/>
            <person name="Herter B."/>
            <person name="Appelbaum E."/>
            <person name="Cordes M."/>
            <person name="Lek S."/>
            <person name="Wollam A."/>
            <person name="Pepin K.H."/>
            <person name="Palsikar V.B."/>
            <person name="Mitreva M."/>
            <person name="Wilson R.K."/>
        </authorList>
    </citation>
    <scope>NUCLEOTIDE SEQUENCE [LARGE SCALE GENOMIC DNA]</scope>
    <source>
        <strain evidence="1 2">ATCC 15930</strain>
    </source>
</reference>
<dbReference type="PATRIC" id="fig|1122985.7.peg.1006"/>
<name>A0A069QJA7_HOYLO</name>
<dbReference type="HOGENOM" id="CLU_3156278_0_0_10"/>
<comment type="caution">
    <text evidence="1">The sequence shown here is derived from an EMBL/GenBank/DDBJ whole genome shotgun (WGS) entry which is preliminary data.</text>
</comment>
<accession>A0A069QJA7</accession>
<evidence type="ECO:0000313" key="2">
    <source>
        <dbReference type="Proteomes" id="UP000027442"/>
    </source>
</evidence>
<dbReference type="AlphaFoldDB" id="A0A069QJA7"/>
<gene>
    <name evidence="1" type="ORF">HMPREF1991_00970</name>
</gene>
<sequence length="48" mass="5759">MEKSFIFYCIKKISTIFAMSVEKRRYSLYHVAKRLKKFDIMPLGLAKK</sequence>
<protein>
    <submittedName>
        <fullName evidence="1">Uncharacterized protein</fullName>
    </submittedName>
</protein>
<dbReference type="EMBL" id="JNGW01000036">
    <property type="protein sequence ID" value="KDR52933.1"/>
    <property type="molecule type" value="Genomic_DNA"/>
</dbReference>
<dbReference type="Proteomes" id="UP000027442">
    <property type="component" value="Unassembled WGS sequence"/>
</dbReference>
<organism evidence="1 2">
    <name type="scientific">Hoylesella loescheii DSM 19665 = JCM 12249 = ATCC 15930</name>
    <dbReference type="NCBI Taxonomy" id="1122985"/>
    <lineage>
        <taxon>Bacteria</taxon>
        <taxon>Pseudomonadati</taxon>
        <taxon>Bacteroidota</taxon>
        <taxon>Bacteroidia</taxon>
        <taxon>Bacteroidales</taxon>
        <taxon>Prevotellaceae</taxon>
        <taxon>Hoylesella</taxon>
    </lineage>
</organism>